<evidence type="ECO:0000313" key="1">
    <source>
        <dbReference type="EMBL" id="QIP15709.1"/>
    </source>
</evidence>
<proteinExistence type="predicted"/>
<dbReference type="Proteomes" id="UP000501802">
    <property type="component" value="Chromosome"/>
</dbReference>
<dbReference type="KEGG" id="spib:G8759_25280"/>
<sequence>MTAQEVIKLIESAQTPEQIRAANQTTAEFQKTASPEDSQAVRDAFHRYVDQLIDDIDVDAEETMRFLALNGKQYKLEDWLTPAEYARKYELKTPNIVSNWIVRGIIPQEDVLTVPELNGMRLVRNRNYKETSTEVGS</sequence>
<protein>
    <submittedName>
        <fullName evidence="1">Uncharacterized protein</fullName>
    </submittedName>
</protein>
<keyword evidence="2" id="KW-1185">Reference proteome</keyword>
<reference evidence="1 2" key="1">
    <citation type="submission" date="2020-03" db="EMBL/GenBank/DDBJ databases">
        <authorList>
            <person name="Kim M.K."/>
        </authorList>
    </citation>
    <scope>NUCLEOTIDE SEQUENCE [LARGE SCALE GENOMIC DNA]</scope>
    <source>
        <strain evidence="1 2">BT328</strain>
    </source>
</reference>
<dbReference type="AlphaFoldDB" id="A0A6G9ATQ6"/>
<dbReference type="EMBL" id="CP050063">
    <property type="protein sequence ID" value="QIP15709.1"/>
    <property type="molecule type" value="Genomic_DNA"/>
</dbReference>
<dbReference type="RefSeq" id="WP_167214472.1">
    <property type="nucleotide sequence ID" value="NZ_CP050063.1"/>
</dbReference>
<gene>
    <name evidence="1" type="ORF">G8759_25280</name>
</gene>
<organism evidence="1 2">
    <name type="scientific">Spirosoma aureum</name>
    <dbReference type="NCBI Taxonomy" id="2692134"/>
    <lineage>
        <taxon>Bacteria</taxon>
        <taxon>Pseudomonadati</taxon>
        <taxon>Bacteroidota</taxon>
        <taxon>Cytophagia</taxon>
        <taxon>Cytophagales</taxon>
        <taxon>Cytophagaceae</taxon>
        <taxon>Spirosoma</taxon>
    </lineage>
</organism>
<evidence type="ECO:0000313" key="2">
    <source>
        <dbReference type="Proteomes" id="UP000501802"/>
    </source>
</evidence>
<name>A0A6G9ATQ6_9BACT</name>
<accession>A0A6G9ATQ6</accession>